<evidence type="ECO:0000256" key="3">
    <source>
        <dbReference type="ARBA" id="ARBA00022913"/>
    </source>
</evidence>
<dbReference type="AlphaFoldDB" id="A0A1V3IV12"/>
<evidence type="ECO:0000259" key="5">
    <source>
        <dbReference type="Pfam" id="PF04829"/>
    </source>
</evidence>
<evidence type="ECO:0000313" key="7">
    <source>
        <dbReference type="Proteomes" id="UP000189161"/>
    </source>
</evidence>
<sequence length="501" mass="54323">MICFIAQNDTNGAIVVLASPYLNKKIHEMTDGDTAKDKAANLAAHALLSAVEFQVTGKDPLTGAVAGVTGEATATLLTKALYDKTPDQLTASEKENISTLSQIAGGLAGALTAKANGSTAQQGGSFITATAGADTAKRAVENNFLLNKYSEKKLNAKEKALFDKLKAYGVEDVDKYQEAFNKAETPEERDKIIAQYQATERRGSEIVFGMYKSGELTEQEYHLFKTSFINQKMLDGAKDGQIANKGQSKAGFLETSPYGYYGHRLTTMGALQDAYLVEAEKVFSDRQVSSGRMTPEERETYLQLLDMSSQMASPLTPDMLRNTIDNPVETVINLVVGKAVGKAMSGSKTAPSSTTKKVDDVGPLEVNNKVNDKSSAMSNIDGYANINVQGYPATSNKTRAQLRAELAFKDANILTVDGKLTDVAINNSRIINLTDGVIKNPSIVKILTKDGSRIEDWKKMTTESIKLSNGQSLQIHFYKNVKTGKVDYETKDFKVKGVVKP</sequence>
<keyword evidence="3" id="KW-1266">Target cell cytoplasm</keyword>
<dbReference type="GO" id="GO:0090729">
    <property type="term" value="F:toxin activity"/>
    <property type="evidence" value="ECO:0007669"/>
    <property type="project" value="UniProtKB-KW"/>
</dbReference>
<proteinExistence type="predicted"/>
<feature type="domain" description="VENN motif-containing" evidence="5">
    <location>
        <begin position="86"/>
        <end position="146"/>
    </location>
</feature>
<keyword evidence="2" id="KW-0800">Toxin</keyword>
<evidence type="ECO:0000256" key="4">
    <source>
        <dbReference type="ARBA" id="ARBA00023026"/>
    </source>
</evidence>
<evidence type="ECO:0000256" key="1">
    <source>
        <dbReference type="ARBA" id="ARBA00004219"/>
    </source>
</evidence>
<evidence type="ECO:0000256" key="2">
    <source>
        <dbReference type="ARBA" id="ARBA00022656"/>
    </source>
</evidence>
<protein>
    <recommendedName>
        <fullName evidence="5">VENN motif-containing domain-containing protein</fullName>
    </recommendedName>
</protein>
<keyword evidence="4" id="KW-0843">Virulence</keyword>
<dbReference type="EMBL" id="MLHL01000087">
    <property type="protein sequence ID" value="OOF45774.1"/>
    <property type="molecule type" value="Genomic_DNA"/>
</dbReference>
<keyword evidence="7" id="KW-1185">Reference proteome</keyword>
<dbReference type="Pfam" id="PF04829">
    <property type="entry name" value="PT-VENN"/>
    <property type="match status" value="1"/>
</dbReference>
<evidence type="ECO:0000313" key="6">
    <source>
        <dbReference type="EMBL" id="OOF45774.1"/>
    </source>
</evidence>
<gene>
    <name evidence="6" type="ORF">BKK52_12080</name>
</gene>
<comment type="subcellular location">
    <subcellularLocation>
        <location evidence="1">Target cell</location>
        <location evidence="1">Target cell cytoplasm</location>
    </subcellularLocation>
</comment>
<reference evidence="6 7" key="1">
    <citation type="submission" date="2016-10" db="EMBL/GenBank/DDBJ databases">
        <title>Rodentibacter gen. nov. and new species.</title>
        <authorList>
            <person name="Christensen H."/>
        </authorList>
    </citation>
    <scope>NUCLEOTIDE SEQUENCE [LARGE SCALE GENOMIC DNA]</scope>
    <source>
        <strain evidence="6 7">H1987082031</strain>
    </source>
</reference>
<dbReference type="Proteomes" id="UP000189161">
    <property type="component" value="Unassembled WGS sequence"/>
</dbReference>
<dbReference type="InterPro" id="IPR006914">
    <property type="entry name" value="VENN_dom"/>
</dbReference>
<organism evidence="6 7">
    <name type="scientific">Rodentibacter trehalosifermentans</name>
    <dbReference type="NCBI Taxonomy" id="1908263"/>
    <lineage>
        <taxon>Bacteria</taxon>
        <taxon>Pseudomonadati</taxon>
        <taxon>Pseudomonadota</taxon>
        <taxon>Gammaproteobacteria</taxon>
        <taxon>Pasteurellales</taxon>
        <taxon>Pasteurellaceae</taxon>
        <taxon>Rodentibacter</taxon>
    </lineage>
</organism>
<comment type="caution">
    <text evidence="6">The sequence shown here is derived from an EMBL/GenBank/DDBJ whole genome shotgun (WGS) entry which is preliminary data.</text>
</comment>
<accession>A0A1V3IV12</accession>
<name>A0A1V3IV12_9PAST</name>